<evidence type="ECO:0000256" key="5">
    <source>
        <dbReference type="ARBA" id="ARBA00047960"/>
    </source>
</evidence>
<dbReference type="Gene3D" id="1.20.1050.130">
    <property type="match status" value="1"/>
</dbReference>
<dbReference type="GO" id="GO:0004364">
    <property type="term" value="F:glutathione transferase activity"/>
    <property type="evidence" value="ECO:0007669"/>
    <property type="project" value="UniProtKB-EC"/>
</dbReference>
<dbReference type="GO" id="GO:0006749">
    <property type="term" value="P:glutathione metabolic process"/>
    <property type="evidence" value="ECO:0007669"/>
    <property type="project" value="TreeGrafter"/>
</dbReference>
<dbReference type="SUPFAM" id="SSF52833">
    <property type="entry name" value="Thioredoxin-like"/>
    <property type="match status" value="1"/>
</dbReference>
<evidence type="ECO:0000313" key="8">
    <source>
        <dbReference type="EMBL" id="EAR99885.1"/>
    </source>
</evidence>
<accession>I7MFH2</accession>
<reference evidence="9" key="1">
    <citation type="journal article" date="2006" name="PLoS Biol.">
        <title>Macronuclear genome sequence of the ciliate Tetrahymena thermophila, a model eukaryote.</title>
        <authorList>
            <person name="Eisen J.A."/>
            <person name="Coyne R.S."/>
            <person name="Wu M."/>
            <person name="Wu D."/>
            <person name="Thiagarajan M."/>
            <person name="Wortman J.R."/>
            <person name="Badger J.H."/>
            <person name="Ren Q."/>
            <person name="Amedeo P."/>
            <person name="Jones K.M."/>
            <person name="Tallon L.J."/>
            <person name="Delcher A.L."/>
            <person name="Salzberg S.L."/>
            <person name="Silva J.C."/>
            <person name="Haas B.J."/>
            <person name="Majoros W.H."/>
            <person name="Farzad M."/>
            <person name="Carlton J.M."/>
            <person name="Smith R.K. Jr."/>
            <person name="Garg J."/>
            <person name="Pearlman R.E."/>
            <person name="Karrer K.M."/>
            <person name="Sun L."/>
            <person name="Manning G."/>
            <person name="Elde N.C."/>
            <person name="Turkewitz A.P."/>
            <person name="Asai D.J."/>
            <person name="Wilkes D.E."/>
            <person name="Wang Y."/>
            <person name="Cai H."/>
            <person name="Collins K."/>
            <person name="Stewart B.A."/>
            <person name="Lee S.R."/>
            <person name="Wilamowska K."/>
            <person name="Weinberg Z."/>
            <person name="Ruzzo W.L."/>
            <person name="Wloga D."/>
            <person name="Gaertig J."/>
            <person name="Frankel J."/>
            <person name="Tsao C.-C."/>
            <person name="Gorovsky M.A."/>
            <person name="Keeling P.J."/>
            <person name="Waller R.F."/>
            <person name="Patron N.J."/>
            <person name="Cherry J.M."/>
            <person name="Stover N.A."/>
            <person name="Krieger C.J."/>
            <person name="del Toro C."/>
            <person name="Ryder H.F."/>
            <person name="Williamson S.C."/>
            <person name="Barbeau R.A."/>
            <person name="Hamilton E.P."/>
            <person name="Orias E."/>
        </authorList>
    </citation>
    <scope>NUCLEOTIDE SEQUENCE [LARGE SCALE GENOMIC DNA]</scope>
    <source>
        <strain evidence="9">SB210</strain>
    </source>
</reference>
<dbReference type="PROSITE" id="PS50405">
    <property type="entry name" value="GST_CTER"/>
    <property type="match status" value="1"/>
</dbReference>
<gene>
    <name evidence="8" type="ORF">TTHERM_00661660</name>
</gene>
<dbReference type="eggNOG" id="KOG1695">
    <property type="taxonomic scope" value="Eukaryota"/>
</dbReference>
<sequence length="219" mass="25188">MATLGYWGFRGLAQPIRFLLAYLGVQYTDKHYTKGEDWFENDKKNLGMDFPNIPYFIDNDIKISESSAIPFYIIKKYKKPELLGQNADGSFNEKEIKVQQVIGVIKDINKELMGLCFNPDFANAKDKVYNEKLSVGLKKLNDFLGNKDFLLGTLTYADFLFYETLSYFKHIFPQSITPTLANYLNRFQNLPGVKEYIAKPSVDLNAFLPPQRAAWHGPK</sequence>
<dbReference type="SUPFAM" id="SSF47616">
    <property type="entry name" value="GST C-terminal domain-like"/>
    <property type="match status" value="1"/>
</dbReference>
<dbReference type="GeneID" id="7835916"/>
<dbReference type="InterPro" id="IPR004045">
    <property type="entry name" value="Glutathione_S-Trfase_N"/>
</dbReference>
<evidence type="ECO:0000259" key="6">
    <source>
        <dbReference type="PROSITE" id="PS50404"/>
    </source>
</evidence>
<comment type="similarity">
    <text evidence="2">Belongs to the GST superfamily. Mu family.</text>
</comment>
<evidence type="ECO:0000256" key="2">
    <source>
        <dbReference type="ARBA" id="ARBA00005861"/>
    </source>
</evidence>
<comment type="function">
    <text evidence="1">Conjugation of reduced glutathione to a wide number of exogenous and endogenous hydrophobic electrophiles.</text>
</comment>
<evidence type="ECO:0000256" key="3">
    <source>
        <dbReference type="ARBA" id="ARBA00012452"/>
    </source>
</evidence>
<dbReference type="InterPro" id="IPR036249">
    <property type="entry name" value="Thioredoxin-like_sf"/>
</dbReference>
<keyword evidence="9" id="KW-1185">Reference proteome</keyword>
<dbReference type="EMBL" id="GG662634">
    <property type="protein sequence ID" value="EAR99885.1"/>
    <property type="molecule type" value="Genomic_DNA"/>
</dbReference>
<dbReference type="EC" id="2.5.1.18" evidence="3"/>
<dbReference type="Proteomes" id="UP000009168">
    <property type="component" value="Unassembled WGS sequence"/>
</dbReference>
<dbReference type="InterPro" id="IPR036282">
    <property type="entry name" value="Glutathione-S-Trfase_C_sf"/>
</dbReference>
<dbReference type="STRING" id="312017.I7MFH2"/>
<dbReference type="RefSeq" id="XP_001020130.1">
    <property type="nucleotide sequence ID" value="XM_001020130.3"/>
</dbReference>
<feature type="domain" description="GST C-terminal" evidence="7">
    <location>
        <begin position="91"/>
        <end position="204"/>
    </location>
</feature>
<evidence type="ECO:0000259" key="7">
    <source>
        <dbReference type="PROSITE" id="PS50405"/>
    </source>
</evidence>
<feature type="domain" description="GST N-terminal" evidence="6">
    <location>
        <begin position="1"/>
        <end position="81"/>
    </location>
</feature>
<dbReference type="OrthoDB" id="410118at2759"/>
<dbReference type="InterPro" id="IPR040079">
    <property type="entry name" value="Glutathione_S-Trfase"/>
</dbReference>
<dbReference type="InterPro" id="IPR050213">
    <property type="entry name" value="GST_superfamily"/>
</dbReference>
<keyword evidence="4" id="KW-0808">Transferase</keyword>
<dbReference type="InterPro" id="IPR010987">
    <property type="entry name" value="Glutathione-S-Trfase_C-like"/>
</dbReference>
<dbReference type="KEGG" id="tet:TTHERM_00661660"/>
<dbReference type="Pfam" id="PF02798">
    <property type="entry name" value="GST_N"/>
    <property type="match status" value="1"/>
</dbReference>
<dbReference type="PANTHER" id="PTHR11571:SF222">
    <property type="entry name" value="GLUTATHIONE TRANSFERASE"/>
    <property type="match status" value="1"/>
</dbReference>
<dbReference type="PROSITE" id="PS50404">
    <property type="entry name" value="GST_NTER"/>
    <property type="match status" value="1"/>
</dbReference>
<dbReference type="SFLD" id="SFLDS00019">
    <property type="entry name" value="Glutathione_Transferase_(cytos"/>
    <property type="match status" value="1"/>
</dbReference>
<organism evidence="8 9">
    <name type="scientific">Tetrahymena thermophila (strain SB210)</name>
    <dbReference type="NCBI Taxonomy" id="312017"/>
    <lineage>
        <taxon>Eukaryota</taxon>
        <taxon>Sar</taxon>
        <taxon>Alveolata</taxon>
        <taxon>Ciliophora</taxon>
        <taxon>Intramacronucleata</taxon>
        <taxon>Oligohymenophorea</taxon>
        <taxon>Hymenostomatida</taxon>
        <taxon>Tetrahymenina</taxon>
        <taxon>Tetrahymenidae</taxon>
        <taxon>Tetrahymena</taxon>
    </lineage>
</organism>
<evidence type="ECO:0000256" key="4">
    <source>
        <dbReference type="ARBA" id="ARBA00022679"/>
    </source>
</evidence>
<proteinExistence type="inferred from homology"/>
<protein>
    <recommendedName>
        <fullName evidence="3">glutathione transferase</fullName>
        <ecNumber evidence="3">2.5.1.18</ecNumber>
    </recommendedName>
</protein>
<dbReference type="InParanoid" id="I7MFH2"/>
<dbReference type="PANTHER" id="PTHR11571">
    <property type="entry name" value="GLUTATHIONE S-TRANSFERASE"/>
    <property type="match status" value="1"/>
</dbReference>
<comment type="catalytic activity">
    <reaction evidence="5">
        <text>RX + glutathione = an S-substituted glutathione + a halide anion + H(+)</text>
        <dbReference type="Rhea" id="RHEA:16437"/>
        <dbReference type="ChEBI" id="CHEBI:15378"/>
        <dbReference type="ChEBI" id="CHEBI:16042"/>
        <dbReference type="ChEBI" id="CHEBI:17792"/>
        <dbReference type="ChEBI" id="CHEBI:57925"/>
        <dbReference type="ChEBI" id="CHEBI:90779"/>
        <dbReference type="EC" id="2.5.1.18"/>
    </reaction>
</comment>
<evidence type="ECO:0000313" key="9">
    <source>
        <dbReference type="Proteomes" id="UP000009168"/>
    </source>
</evidence>
<dbReference type="InterPro" id="IPR004046">
    <property type="entry name" value="GST_C"/>
</dbReference>
<evidence type="ECO:0000256" key="1">
    <source>
        <dbReference type="ARBA" id="ARBA00003701"/>
    </source>
</evidence>
<dbReference type="HOGENOM" id="CLU_039475_2_0_1"/>
<name>I7MFH2_TETTS</name>
<dbReference type="AlphaFoldDB" id="I7MFH2"/>
<dbReference type="Pfam" id="PF14497">
    <property type="entry name" value="GST_C_3"/>
    <property type="match status" value="1"/>
</dbReference>
<dbReference type="OMA" id="MAPTFAY"/>